<reference evidence="1 2" key="1">
    <citation type="submission" date="2016-08" db="EMBL/GenBank/DDBJ databases">
        <authorList>
            <person name="Seilhamer J.J."/>
        </authorList>
    </citation>
    <scope>NUCLEOTIDE SEQUENCE [LARGE SCALE GENOMIC DNA]</scope>
    <source>
        <strain evidence="1 2">KCTC 42603</strain>
    </source>
</reference>
<dbReference type="InterPro" id="IPR006311">
    <property type="entry name" value="TAT_signal"/>
</dbReference>
<dbReference type="InterPro" id="IPR027056">
    <property type="entry name" value="Gluconate_2DH_su3"/>
</dbReference>
<keyword evidence="2" id="KW-1185">Reference proteome</keyword>
<dbReference type="PROSITE" id="PS51318">
    <property type="entry name" value="TAT"/>
    <property type="match status" value="1"/>
</dbReference>
<protein>
    <recommendedName>
        <fullName evidence="3">Tat pathway signal protein</fullName>
    </recommendedName>
</protein>
<organism evidence="1 2">
    <name type="scientific">Alteromonas confluentis</name>
    <dbReference type="NCBI Taxonomy" id="1656094"/>
    <lineage>
        <taxon>Bacteria</taxon>
        <taxon>Pseudomonadati</taxon>
        <taxon>Pseudomonadota</taxon>
        <taxon>Gammaproteobacteria</taxon>
        <taxon>Alteromonadales</taxon>
        <taxon>Alteromonadaceae</taxon>
        <taxon>Alteromonas/Salinimonas group</taxon>
        <taxon>Alteromonas</taxon>
    </lineage>
</organism>
<dbReference type="OrthoDB" id="129242at2"/>
<dbReference type="STRING" id="1656094.BFC18_01220"/>
<name>A0A1E7Z5E9_9ALTE</name>
<comment type="caution">
    <text evidence="1">The sequence shown here is derived from an EMBL/GenBank/DDBJ whole genome shotgun (WGS) entry which is preliminary data.</text>
</comment>
<sequence length="254" mass="27214">MMGDNANKNRPYAPSMTRRDTLKWMGIMAASAALPGLNACSSGAGQVKQVGATAGHWPELALKPVTAPGYGKDPDLISPPSQIWPRTLSADQLNVVAILSDLIVPAEGEYPSATQVKVPDVIDEWVSAPYASQQRDREMILPLLTWLNDEAVIRGGVSYSALALEQQRLILDDIATLNAQTPAAFERPARSFARLRALVLAGYFSSPQGTKDIGYQGNVAIAGDYPGPSDEALAHINQVIDELGLSAYTWTDPA</sequence>
<gene>
    <name evidence="1" type="ORF">BFC18_01220</name>
</gene>
<evidence type="ECO:0000313" key="1">
    <source>
        <dbReference type="EMBL" id="OFC68702.1"/>
    </source>
</evidence>
<dbReference type="AlphaFoldDB" id="A0A1E7Z5E9"/>
<dbReference type="Pfam" id="PF13618">
    <property type="entry name" value="Gluconate_2-dh3"/>
    <property type="match status" value="1"/>
</dbReference>
<evidence type="ECO:0008006" key="3">
    <source>
        <dbReference type="Google" id="ProtNLM"/>
    </source>
</evidence>
<dbReference type="RefSeq" id="WP_070127741.1">
    <property type="nucleotide sequence ID" value="NZ_MDHN01000045.1"/>
</dbReference>
<accession>A0A1E7Z5E9</accession>
<proteinExistence type="predicted"/>
<evidence type="ECO:0000313" key="2">
    <source>
        <dbReference type="Proteomes" id="UP000175691"/>
    </source>
</evidence>
<dbReference type="EMBL" id="MDHN01000045">
    <property type="protein sequence ID" value="OFC68702.1"/>
    <property type="molecule type" value="Genomic_DNA"/>
</dbReference>
<dbReference type="Proteomes" id="UP000175691">
    <property type="component" value="Unassembled WGS sequence"/>
</dbReference>